<proteinExistence type="predicted"/>
<dbReference type="Pfam" id="PF02518">
    <property type="entry name" value="HATPase_c"/>
    <property type="match status" value="1"/>
</dbReference>
<dbReference type="SMART" id="SM00304">
    <property type="entry name" value="HAMP"/>
    <property type="match status" value="1"/>
</dbReference>
<dbReference type="Gene3D" id="6.10.340.10">
    <property type="match status" value="1"/>
</dbReference>
<evidence type="ECO:0000256" key="2">
    <source>
        <dbReference type="ARBA" id="ARBA00004236"/>
    </source>
</evidence>
<dbReference type="SMART" id="SM00388">
    <property type="entry name" value="HisKA"/>
    <property type="match status" value="1"/>
</dbReference>
<dbReference type="PROSITE" id="PS50885">
    <property type="entry name" value="HAMP"/>
    <property type="match status" value="1"/>
</dbReference>
<dbReference type="Proteomes" id="UP000239494">
    <property type="component" value="Unassembled WGS sequence"/>
</dbReference>
<dbReference type="Gene3D" id="3.30.565.10">
    <property type="entry name" value="Histidine kinase-like ATPase, C-terminal domain"/>
    <property type="match status" value="1"/>
</dbReference>
<sequence length="458" mass="48809">MRALGLRSRLVVAFAVVSVLTGLGVAAVSYLMVRDLVLQSAQDAMVEQLRADVSRQTTPAHPPTRAELDTLALRYNAVVVFGNLHANGNGIRLEDVPDHLRGTVHAGRSVVVQRAELAGLPYAFVGTALRASTGRSTGIELYRAQGLTVQQGTINELPALARMVILLALLPAVLLALIAARGVLRPVRDLRAAALRVTGGHLDTRSVVRGSDELTDLARSFNTMTAELERTVAELRRMEENARRFVADVSHELRTPLTAMTAVAEVLDDEALELTGDAATAAGMVSGETRRLRRLVEDLVEISRFDAGVASLRPESADIGEMIASTLHARGWTGRVETTLPAEVVAPVDRRRLDVVVANLVGNALRHGDAPVTVDLVAVGPEVVITVTDAGTGLPEEVLPHVFERFYKADSARARSEGSGLGLAIAWENAHLHGGSLAADNSPGGGARFTVRLPRGRS</sequence>
<evidence type="ECO:0000256" key="9">
    <source>
        <dbReference type="ARBA" id="ARBA00023012"/>
    </source>
</evidence>
<dbReference type="CDD" id="cd00082">
    <property type="entry name" value="HisKA"/>
    <property type="match status" value="1"/>
</dbReference>
<dbReference type="Gene3D" id="1.10.287.130">
    <property type="match status" value="1"/>
</dbReference>
<gene>
    <name evidence="14" type="ORF">CLV43_107136</name>
</gene>
<accession>A0A2T0T1Q0</accession>
<keyword evidence="5" id="KW-0808">Transferase</keyword>
<dbReference type="Pfam" id="PF00672">
    <property type="entry name" value="HAMP"/>
    <property type="match status" value="1"/>
</dbReference>
<dbReference type="FunFam" id="1.10.287.130:FF:000010">
    <property type="entry name" value="Two-component sensor histidine kinase"/>
    <property type="match status" value="1"/>
</dbReference>
<evidence type="ECO:0000256" key="10">
    <source>
        <dbReference type="SAM" id="Coils"/>
    </source>
</evidence>
<feature type="transmembrane region" description="Helical" evidence="11">
    <location>
        <begin position="159"/>
        <end position="180"/>
    </location>
</feature>
<protein>
    <recommendedName>
        <fullName evidence="3">histidine kinase</fullName>
        <ecNumber evidence="3">2.7.13.3</ecNumber>
    </recommendedName>
</protein>
<dbReference type="Pfam" id="PF00512">
    <property type="entry name" value="HisKA"/>
    <property type="match status" value="1"/>
</dbReference>
<name>A0A2T0T1Q0_9PSEU</name>
<dbReference type="SMART" id="SM00387">
    <property type="entry name" value="HATPase_c"/>
    <property type="match status" value="1"/>
</dbReference>
<keyword evidence="8 11" id="KW-1133">Transmembrane helix</keyword>
<evidence type="ECO:0000313" key="14">
    <source>
        <dbReference type="EMBL" id="PRY39553.1"/>
    </source>
</evidence>
<keyword evidence="10" id="KW-0175">Coiled coil</keyword>
<feature type="domain" description="HAMP" evidence="13">
    <location>
        <begin position="181"/>
        <end position="233"/>
    </location>
</feature>
<comment type="subcellular location">
    <subcellularLocation>
        <location evidence="2">Cell membrane</location>
    </subcellularLocation>
</comment>
<evidence type="ECO:0000256" key="8">
    <source>
        <dbReference type="ARBA" id="ARBA00022989"/>
    </source>
</evidence>
<dbReference type="PRINTS" id="PR00344">
    <property type="entry name" value="BCTRLSENSOR"/>
</dbReference>
<comment type="caution">
    <text evidence="14">The sequence shown here is derived from an EMBL/GenBank/DDBJ whole genome shotgun (WGS) entry which is preliminary data.</text>
</comment>
<evidence type="ECO:0000259" key="12">
    <source>
        <dbReference type="PROSITE" id="PS50109"/>
    </source>
</evidence>
<dbReference type="SUPFAM" id="SSF158472">
    <property type="entry name" value="HAMP domain-like"/>
    <property type="match status" value="1"/>
</dbReference>
<dbReference type="InterPro" id="IPR036097">
    <property type="entry name" value="HisK_dim/P_sf"/>
</dbReference>
<evidence type="ECO:0000256" key="7">
    <source>
        <dbReference type="ARBA" id="ARBA00022777"/>
    </source>
</evidence>
<keyword evidence="4" id="KW-0597">Phosphoprotein</keyword>
<comment type="catalytic activity">
    <reaction evidence="1">
        <text>ATP + protein L-histidine = ADP + protein N-phospho-L-histidine.</text>
        <dbReference type="EC" id="2.7.13.3"/>
    </reaction>
</comment>
<feature type="coiled-coil region" evidence="10">
    <location>
        <begin position="221"/>
        <end position="248"/>
    </location>
</feature>
<evidence type="ECO:0000256" key="4">
    <source>
        <dbReference type="ARBA" id="ARBA00022553"/>
    </source>
</evidence>
<keyword evidence="7 14" id="KW-0418">Kinase</keyword>
<evidence type="ECO:0000256" key="3">
    <source>
        <dbReference type="ARBA" id="ARBA00012438"/>
    </source>
</evidence>
<dbReference type="PROSITE" id="PS50109">
    <property type="entry name" value="HIS_KIN"/>
    <property type="match status" value="1"/>
</dbReference>
<dbReference type="SUPFAM" id="SSF47384">
    <property type="entry name" value="Homodimeric domain of signal transducing histidine kinase"/>
    <property type="match status" value="1"/>
</dbReference>
<dbReference type="AlphaFoldDB" id="A0A2T0T1Q0"/>
<evidence type="ECO:0000313" key="15">
    <source>
        <dbReference type="Proteomes" id="UP000239494"/>
    </source>
</evidence>
<feature type="domain" description="Histidine kinase" evidence="12">
    <location>
        <begin position="248"/>
        <end position="457"/>
    </location>
</feature>
<dbReference type="RefSeq" id="WP_211304517.1">
    <property type="nucleotide sequence ID" value="NZ_PVTF01000007.1"/>
</dbReference>
<keyword evidence="9" id="KW-0902">Two-component regulatory system</keyword>
<dbReference type="CDD" id="cd00075">
    <property type="entry name" value="HATPase"/>
    <property type="match status" value="1"/>
</dbReference>
<dbReference type="PANTHER" id="PTHR43547:SF2">
    <property type="entry name" value="HYBRID SIGNAL TRANSDUCTION HISTIDINE KINASE C"/>
    <property type="match status" value="1"/>
</dbReference>
<dbReference type="InterPro" id="IPR036890">
    <property type="entry name" value="HATPase_C_sf"/>
</dbReference>
<dbReference type="InterPro" id="IPR005467">
    <property type="entry name" value="His_kinase_dom"/>
</dbReference>
<keyword evidence="6 11" id="KW-0812">Transmembrane</keyword>
<evidence type="ECO:0000256" key="6">
    <source>
        <dbReference type="ARBA" id="ARBA00022692"/>
    </source>
</evidence>
<evidence type="ECO:0000256" key="1">
    <source>
        <dbReference type="ARBA" id="ARBA00000085"/>
    </source>
</evidence>
<evidence type="ECO:0000259" key="13">
    <source>
        <dbReference type="PROSITE" id="PS50885"/>
    </source>
</evidence>
<evidence type="ECO:0000256" key="5">
    <source>
        <dbReference type="ARBA" id="ARBA00022679"/>
    </source>
</evidence>
<dbReference type="CDD" id="cd06225">
    <property type="entry name" value="HAMP"/>
    <property type="match status" value="1"/>
</dbReference>
<dbReference type="SUPFAM" id="SSF55874">
    <property type="entry name" value="ATPase domain of HSP90 chaperone/DNA topoisomerase II/histidine kinase"/>
    <property type="match status" value="1"/>
</dbReference>
<evidence type="ECO:0000256" key="11">
    <source>
        <dbReference type="SAM" id="Phobius"/>
    </source>
</evidence>
<dbReference type="EC" id="2.7.13.3" evidence="3"/>
<dbReference type="InterPro" id="IPR003661">
    <property type="entry name" value="HisK_dim/P_dom"/>
</dbReference>
<keyword evidence="15" id="KW-1185">Reference proteome</keyword>
<dbReference type="EMBL" id="PVTF01000007">
    <property type="protein sequence ID" value="PRY39553.1"/>
    <property type="molecule type" value="Genomic_DNA"/>
</dbReference>
<dbReference type="InterPro" id="IPR004358">
    <property type="entry name" value="Sig_transdc_His_kin-like_C"/>
</dbReference>
<dbReference type="GO" id="GO:0000155">
    <property type="term" value="F:phosphorelay sensor kinase activity"/>
    <property type="evidence" value="ECO:0007669"/>
    <property type="project" value="InterPro"/>
</dbReference>
<reference evidence="14 15" key="1">
    <citation type="submission" date="2018-03" db="EMBL/GenBank/DDBJ databases">
        <title>Genomic Encyclopedia of Archaeal and Bacterial Type Strains, Phase II (KMG-II): from individual species to whole genera.</title>
        <authorList>
            <person name="Goeker M."/>
        </authorList>
    </citation>
    <scope>NUCLEOTIDE SEQUENCE [LARGE SCALE GENOMIC DNA]</scope>
    <source>
        <strain evidence="14 15">DSM 44720</strain>
    </source>
</reference>
<dbReference type="GO" id="GO:0005886">
    <property type="term" value="C:plasma membrane"/>
    <property type="evidence" value="ECO:0007669"/>
    <property type="project" value="UniProtKB-SubCell"/>
</dbReference>
<organism evidence="14 15">
    <name type="scientific">Umezawaea tangerina</name>
    <dbReference type="NCBI Taxonomy" id="84725"/>
    <lineage>
        <taxon>Bacteria</taxon>
        <taxon>Bacillati</taxon>
        <taxon>Actinomycetota</taxon>
        <taxon>Actinomycetes</taxon>
        <taxon>Pseudonocardiales</taxon>
        <taxon>Pseudonocardiaceae</taxon>
        <taxon>Umezawaea</taxon>
    </lineage>
</organism>
<dbReference type="InterPro" id="IPR003660">
    <property type="entry name" value="HAMP_dom"/>
</dbReference>
<keyword evidence="11" id="KW-0472">Membrane</keyword>
<dbReference type="InterPro" id="IPR003594">
    <property type="entry name" value="HATPase_dom"/>
</dbReference>
<dbReference type="PANTHER" id="PTHR43547">
    <property type="entry name" value="TWO-COMPONENT HISTIDINE KINASE"/>
    <property type="match status" value="1"/>
</dbReference>